<evidence type="ECO:0000256" key="11">
    <source>
        <dbReference type="SAM" id="MobiDB-lite"/>
    </source>
</evidence>
<comment type="pathway">
    <text evidence="2">Secondary metabolite biosynthesis.</text>
</comment>
<reference evidence="12 13" key="1">
    <citation type="journal article" date="2016" name="Mol. Biol. Evol.">
        <title>Comparative Genomics of Early-Diverging Mushroom-Forming Fungi Provides Insights into the Origins of Lignocellulose Decay Capabilities.</title>
        <authorList>
            <person name="Nagy L.G."/>
            <person name="Riley R."/>
            <person name="Tritt A."/>
            <person name="Adam C."/>
            <person name="Daum C."/>
            <person name="Floudas D."/>
            <person name="Sun H."/>
            <person name="Yadav J.S."/>
            <person name="Pangilinan J."/>
            <person name="Larsson K.H."/>
            <person name="Matsuura K."/>
            <person name="Barry K."/>
            <person name="Labutti K."/>
            <person name="Kuo R."/>
            <person name="Ohm R.A."/>
            <person name="Bhattacharya S.S."/>
            <person name="Shirouzu T."/>
            <person name="Yoshinaga Y."/>
            <person name="Martin F.M."/>
            <person name="Grigoriev I.V."/>
            <person name="Hibbett D.S."/>
        </authorList>
    </citation>
    <scope>NUCLEOTIDE SEQUENCE [LARGE SCALE GENOMIC DNA]</scope>
    <source>
        <strain evidence="12 13">HHB12029</strain>
    </source>
</reference>
<keyword evidence="13" id="KW-1185">Reference proteome</keyword>
<evidence type="ECO:0000256" key="2">
    <source>
        <dbReference type="ARBA" id="ARBA00005179"/>
    </source>
</evidence>
<dbReference type="InParanoid" id="A0A165I0V1"/>
<protein>
    <submittedName>
        <fullName evidence="12">Cytochrome P450</fullName>
    </submittedName>
</protein>
<dbReference type="CDD" id="cd11065">
    <property type="entry name" value="CYP64-like"/>
    <property type="match status" value="1"/>
</dbReference>
<dbReference type="Proteomes" id="UP000077266">
    <property type="component" value="Unassembled WGS sequence"/>
</dbReference>
<keyword evidence="5 9" id="KW-0479">Metal-binding</keyword>
<evidence type="ECO:0000313" key="12">
    <source>
        <dbReference type="EMBL" id="KZV92738.1"/>
    </source>
</evidence>
<dbReference type="InterPro" id="IPR001128">
    <property type="entry name" value="Cyt_P450"/>
</dbReference>
<dbReference type="OrthoDB" id="2789670at2759"/>
<dbReference type="SUPFAM" id="SSF48264">
    <property type="entry name" value="Cytochrome P450"/>
    <property type="match status" value="1"/>
</dbReference>
<dbReference type="Gene3D" id="1.10.630.10">
    <property type="entry name" value="Cytochrome P450"/>
    <property type="match status" value="1"/>
</dbReference>
<evidence type="ECO:0000256" key="10">
    <source>
        <dbReference type="RuleBase" id="RU000461"/>
    </source>
</evidence>
<keyword evidence="8 10" id="KW-0503">Monooxygenase</keyword>
<feature type="binding site" description="axial binding residue" evidence="9">
    <location>
        <position position="445"/>
    </location>
    <ligand>
        <name>heme</name>
        <dbReference type="ChEBI" id="CHEBI:30413"/>
    </ligand>
    <ligandPart>
        <name>Fe</name>
        <dbReference type="ChEBI" id="CHEBI:18248"/>
    </ligandPart>
</feature>
<dbReference type="PANTHER" id="PTHR46300:SF7">
    <property type="entry name" value="P450, PUTATIVE (EUROFUNG)-RELATED"/>
    <property type="match status" value="1"/>
</dbReference>
<dbReference type="PROSITE" id="PS00086">
    <property type="entry name" value="CYTOCHROME_P450"/>
    <property type="match status" value="1"/>
</dbReference>
<proteinExistence type="inferred from homology"/>
<comment type="similarity">
    <text evidence="3 10">Belongs to the cytochrome P450 family.</text>
</comment>
<dbReference type="InterPro" id="IPR050364">
    <property type="entry name" value="Cytochrome_P450_fung"/>
</dbReference>
<accession>A0A165I0V1</accession>
<dbReference type="EMBL" id="KV426003">
    <property type="protein sequence ID" value="KZV92738.1"/>
    <property type="molecule type" value="Genomic_DNA"/>
</dbReference>
<dbReference type="InterPro" id="IPR002401">
    <property type="entry name" value="Cyt_P450_E_grp-I"/>
</dbReference>
<keyword evidence="4 9" id="KW-0349">Heme</keyword>
<keyword evidence="7 9" id="KW-0408">Iron</keyword>
<dbReference type="Pfam" id="PF00067">
    <property type="entry name" value="p450"/>
    <property type="match status" value="1"/>
</dbReference>
<dbReference type="GO" id="GO:0016705">
    <property type="term" value="F:oxidoreductase activity, acting on paired donors, with incorporation or reduction of molecular oxygen"/>
    <property type="evidence" value="ECO:0007669"/>
    <property type="project" value="InterPro"/>
</dbReference>
<sequence>MTLLAAFTVLSALAVLAVVHFVVPRRSRRLPPGPSGWPILRNLLDMPKENEWLVFREWAKTYGDIMSINVLGNTIVILNGEQEVKELIVSNGTTFAGRIRFPMAELSGWSNAIGATSPGDNLRTMKRFTNTFLGPNCARDYAPAIDALVTDCLRRLTHHDTSVAIDPRAQLRRLAGAVILRVAYGYQVADEDDKFVKMSEAALATFFASTAPVWLVNTFPIMRYIPTWMPGSYFKRQAAEWREIAERSRRETIEWTQAELDKGNALPSVAAELLGDLDHPKLLESTLADMYAGGADTTLSASTTLFLALALHPHIQERARREVEDLVQGTRLPNLDDRPHLAYVDAIVKEVYRWRGVANLALPRRALETTEYNGYIIPEDAIIMMNIWSIFHDPEKYPEPMRFRPERYLPTEDGTKATLSDREDSDDGFNEDATRYVFGLGVRQCPGRHLADATLFILAAKTVASCYIDSPTDLNGSPITEDSVSYLPGVVSQPAPFLCRIRARDSQAELLLADGLAV</sequence>
<feature type="compositionally biased region" description="Basic and acidic residues" evidence="11">
    <location>
        <begin position="406"/>
        <end position="422"/>
    </location>
</feature>
<dbReference type="InterPro" id="IPR036396">
    <property type="entry name" value="Cyt_P450_sf"/>
</dbReference>
<feature type="region of interest" description="Disordered" evidence="11">
    <location>
        <begin position="406"/>
        <end position="427"/>
    </location>
</feature>
<evidence type="ECO:0000313" key="13">
    <source>
        <dbReference type="Proteomes" id="UP000077266"/>
    </source>
</evidence>
<keyword evidence="6 10" id="KW-0560">Oxidoreductase</keyword>
<dbReference type="GO" id="GO:0005506">
    <property type="term" value="F:iron ion binding"/>
    <property type="evidence" value="ECO:0007669"/>
    <property type="project" value="InterPro"/>
</dbReference>
<dbReference type="AlphaFoldDB" id="A0A165I0V1"/>
<evidence type="ECO:0000256" key="4">
    <source>
        <dbReference type="ARBA" id="ARBA00022617"/>
    </source>
</evidence>
<evidence type="ECO:0000256" key="6">
    <source>
        <dbReference type="ARBA" id="ARBA00023002"/>
    </source>
</evidence>
<evidence type="ECO:0000256" key="8">
    <source>
        <dbReference type="ARBA" id="ARBA00023033"/>
    </source>
</evidence>
<dbReference type="InterPro" id="IPR017972">
    <property type="entry name" value="Cyt_P450_CS"/>
</dbReference>
<dbReference type="PRINTS" id="PR00463">
    <property type="entry name" value="EP450I"/>
</dbReference>
<dbReference type="PANTHER" id="PTHR46300">
    <property type="entry name" value="P450, PUTATIVE (EUROFUNG)-RELATED-RELATED"/>
    <property type="match status" value="1"/>
</dbReference>
<organism evidence="12 13">
    <name type="scientific">Exidia glandulosa HHB12029</name>
    <dbReference type="NCBI Taxonomy" id="1314781"/>
    <lineage>
        <taxon>Eukaryota</taxon>
        <taxon>Fungi</taxon>
        <taxon>Dikarya</taxon>
        <taxon>Basidiomycota</taxon>
        <taxon>Agaricomycotina</taxon>
        <taxon>Agaricomycetes</taxon>
        <taxon>Auriculariales</taxon>
        <taxon>Exidiaceae</taxon>
        <taxon>Exidia</taxon>
    </lineage>
</organism>
<gene>
    <name evidence="12" type="ORF">EXIGLDRAFT_718090</name>
</gene>
<comment type="cofactor">
    <cofactor evidence="1 9">
        <name>heme</name>
        <dbReference type="ChEBI" id="CHEBI:30413"/>
    </cofactor>
</comment>
<evidence type="ECO:0000256" key="9">
    <source>
        <dbReference type="PIRSR" id="PIRSR602401-1"/>
    </source>
</evidence>
<evidence type="ECO:0000256" key="5">
    <source>
        <dbReference type="ARBA" id="ARBA00022723"/>
    </source>
</evidence>
<dbReference type="GO" id="GO:0004497">
    <property type="term" value="F:monooxygenase activity"/>
    <property type="evidence" value="ECO:0007669"/>
    <property type="project" value="UniProtKB-KW"/>
</dbReference>
<evidence type="ECO:0000256" key="1">
    <source>
        <dbReference type="ARBA" id="ARBA00001971"/>
    </source>
</evidence>
<dbReference type="STRING" id="1314781.A0A165I0V1"/>
<name>A0A165I0V1_EXIGL</name>
<evidence type="ECO:0000256" key="3">
    <source>
        <dbReference type="ARBA" id="ARBA00010617"/>
    </source>
</evidence>
<evidence type="ECO:0000256" key="7">
    <source>
        <dbReference type="ARBA" id="ARBA00023004"/>
    </source>
</evidence>
<dbReference type="GO" id="GO:0020037">
    <property type="term" value="F:heme binding"/>
    <property type="evidence" value="ECO:0007669"/>
    <property type="project" value="InterPro"/>
</dbReference>